<protein>
    <submittedName>
        <fullName evidence="5">Uncharacterized protein LOC111121634 isoform X1</fullName>
    </submittedName>
</protein>
<accession>A0A8B8CSA7</accession>
<keyword evidence="1" id="KW-1133">Transmembrane helix</keyword>
<feature type="signal peptide" evidence="2">
    <location>
        <begin position="1"/>
        <end position="27"/>
    </location>
</feature>
<dbReference type="GeneID" id="111121634"/>
<reference evidence="5" key="1">
    <citation type="submission" date="2025-08" db="UniProtKB">
        <authorList>
            <consortium name="RefSeq"/>
        </authorList>
    </citation>
    <scope>IDENTIFICATION</scope>
    <source>
        <tissue evidence="5">Whole sample</tissue>
    </source>
</reference>
<dbReference type="Proteomes" id="UP000694844">
    <property type="component" value="Chromosome 2"/>
</dbReference>
<feature type="transmembrane region" description="Helical" evidence="1">
    <location>
        <begin position="239"/>
        <end position="259"/>
    </location>
</feature>
<evidence type="ECO:0000256" key="1">
    <source>
        <dbReference type="SAM" id="Phobius"/>
    </source>
</evidence>
<organism evidence="4 5">
    <name type="scientific">Crassostrea virginica</name>
    <name type="common">Eastern oyster</name>
    <dbReference type="NCBI Taxonomy" id="6565"/>
    <lineage>
        <taxon>Eukaryota</taxon>
        <taxon>Metazoa</taxon>
        <taxon>Spiralia</taxon>
        <taxon>Lophotrochozoa</taxon>
        <taxon>Mollusca</taxon>
        <taxon>Bivalvia</taxon>
        <taxon>Autobranchia</taxon>
        <taxon>Pteriomorphia</taxon>
        <taxon>Ostreida</taxon>
        <taxon>Ostreoidea</taxon>
        <taxon>Ostreidae</taxon>
        <taxon>Crassostrea</taxon>
    </lineage>
</organism>
<dbReference type="PANTHER" id="PTHR43096">
    <property type="entry name" value="DNAJ HOMOLOG 1, MITOCHONDRIAL-RELATED"/>
    <property type="match status" value="1"/>
</dbReference>
<sequence length="397" mass="46742">MKSLIIEMKVGNLNVLLLFCIFISIDSDTNTDYYSVLNIKRSATENEMKRAYRILLLNLHPDKNKHDPRAHEKATLINEAYNTLKHKNSRDLYDRNNPSAGKGTKPYDWGKPIHQKKHSHGVFHHYYSYFGNNIVEAIHVVFQVYDIGQSENDVNWGYFLVFISLYAHRIPIMMFLVLWFVVMDKLDLVVMISISLKAKHFPGLIFLWMIYLCILNYVYQNLTLGLRLRDFVFSLQNSSSILLYITTSLVITAIIFWIYKPHQNTITKYMILSIQQASAFLHIHKAQPEKPLIDVLFFQFMLIGYYDLILHFIRYVLYKFYSCLEDALKWAWNLFLSIIRKCVVNFMNITLYFIVIFLLEFLFTNSQALIICFNITKLTLMFGILFKICIDAAFTEV</sequence>
<dbReference type="InterPro" id="IPR036869">
    <property type="entry name" value="J_dom_sf"/>
</dbReference>
<evidence type="ECO:0000256" key="2">
    <source>
        <dbReference type="SAM" id="SignalP"/>
    </source>
</evidence>
<proteinExistence type="predicted"/>
<dbReference type="RefSeq" id="XP_022318698.1">
    <property type="nucleotide sequence ID" value="XM_022462990.1"/>
</dbReference>
<evidence type="ECO:0000313" key="5">
    <source>
        <dbReference type="RefSeq" id="XP_022318698.1"/>
    </source>
</evidence>
<dbReference type="Pfam" id="PF00226">
    <property type="entry name" value="DnaJ"/>
    <property type="match status" value="1"/>
</dbReference>
<dbReference type="GO" id="GO:0042026">
    <property type="term" value="P:protein refolding"/>
    <property type="evidence" value="ECO:0007669"/>
    <property type="project" value="TreeGrafter"/>
</dbReference>
<feature type="transmembrane region" description="Helical" evidence="1">
    <location>
        <begin position="156"/>
        <end position="181"/>
    </location>
</feature>
<name>A0A8B8CSA7_CRAVI</name>
<feature type="transmembrane region" description="Helical" evidence="1">
    <location>
        <begin position="368"/>
        <end position="390"/>
    </location>
</feature>
<dbReference type="GO" id="GO:0005737">
    <property type="term" value="C:cytoplasm"/>
    <property type="evidence" value="ECO:0007669"/>
    <property type="project" value="TreeGrafter"/>
</dbReference>
<dbReference type="SMART" id="SM00271">
    <property type="entry name" value="DnaJ"/>
    <property type="match status" value="1"/>
</dbReference>
<keyword evidence="1" id="KW-0812">Transmembrane</keyword>
<dbReference type="CDD" id="cd06257">
    <property type="entry name" value="DnaJ"/>
    <property type="match status" value="1"/>
</dbReference>
<dbReference type="PROSITE" id="PS50076">
    <property type="entry name" value="DNAJ_2"/>
    <property type="match status" value="1"/>
</dbReference>
<feature type="transmembrane region" description="Helical" evidence="1">
    <location>
        <begin position="296"/>
        <end position="317"/>
    </location>
</feature>
<dbReference type="PANTHER" id="PTHR43096:SF10">
    <property type="entry name" value="CHAPERONE PROTEIN DNAJ A6, CHLOROPLASTIC"/>
    <property type="match status" value="1"/>
</dbReference>
<feature type="transmembrane region" description="Helical" evidence="1">
    <location>
        <begin position="338"/>
        <end position="362"/>
    </location>
</feature>
<keyword evidence="4" id="KW-1185">Reference proteome</keyword>
<evidence type="ECO:0000313" key="4">
    <source>
        <dbReference type="Proteomes" id="UP000694844"/>
    </source>
</evidence>
<keyword evidence="1" id="KW-0472">Membrane</keyword>
<dbReference type="OrthoDB" id="6109803at2759"/>
<dbReference type="InterPro" id="IPR001623">
    <property type="entry name" value="DnaJ_domain"/>
</dbReference>
<feature type="chain" id="PRO_5034794189" evidence="2">
    <location>
        <begin position="28"/>
        <end position="397"/>
    </location>
</feature>
<feature type="transmembrane region" description="Helical" evidence="1">
    <location>
        <begin position="201"/>
        <end position="219"/>
    </location>
</feature>
<evidence type="ECO:0000259" key="3">
    <source>
        <dbReference type="PROSITE" id="PS50076"/>
    </source>
</evidence>
<dbReference type="SUPFAM" id="SSF46565">
    <property type="entry name" value="Chaperone J-domain"/>
    <property type="match status" value="1"/>
</dbReference>
<dbReference type="GO" id="GO:0051082">
    <property type="term" value="F:unfolded protein binding"/>
    <property type="evidence" value="ECO:0007669"/>
    <property type="project" value="TreeGrafter"/>
</dbReference>
<feature type="domain" description="J" evidence="3">
    <location>
        <begin position="32"/>
        <end position="97"/>
    </location>
</feature>
<gene>
    <name evidence="5" type="primary">LOC111121634</name>
</gene>
<dbReference type="PRINTS" id="PR00625">
    <property type="entry name" value="JDOMAIN"/>
</dbReference>
<keyword evidence="2" id="KW-0732">Signal</keyword>
<dbReference type="KEGG" id="cvn:111121634"/>
<dbReference type="AlphaFoldDB" id="A0A8B8CSA7"/>
<dbReference type="Gene3D" id="1.10.287.110">
    <property type="entry name" value="DnaJ domain"/>
    <property type="match status" value="1"/>
</dbReference>